<protein>
    <recommendedName>
        <fullName evidence="3">vitamin-K-epoxide reductase (warfarin-sensitive)</fullName>
        <ecNumber evidence="3">1.17.4.4</ecNumber>
    </recommendedName>
</protein>
<reference evidence="14 15" key="1">
    <citation type="submission" date="2021-05" db="EMBL/GenBank/DDBJ databases">
        <authorList>
            <person name="Zahm M."/>
            <person name="Klopp C."/>
            <person name="Cabau C."/>
            <person name="Kuhl H."/>
            <person name="Suciu R."/>
            <person name="Ciorpac M."/>
            <person name="Holostenco D."/>
            <person name="Gessner J."/>
            <person name="Wuertz S."/>
            <person name="Hohne C."/>
            <person name="Stock M."/>
            <person name="Gislard M."/>
            <person name="Lluch J."/>
            <person name="Milhes M."/>
            <person name="Lampietro C."/>
            <person name="Lopez Roques C."/>
            <person name="Donnadieu C."/>
            <person name="Du K."/>
            <person name="Schartl M."/>
            <person name="Guiguen Y."/>
        </authorList>
    </citation>
    <scope>NUCLEOTIDE SEQUENCE [LARGE SCALE GENOMIC DNA]</scope>
    <source>
        <strain evidence="14">Hh-F2</strain>
        <tissue evidence="14">Blood</tissue>
    </source>
</reference>
<evidence type="ECO:0000313" key="15">
    <source>
        <dbReference type="Proteomes" id="UP001369086"/>
    </source>
</evidence>
<evidence type="ECO:0000256" key="4">
    <source>
        <dbReference type="ARBA" id="ARBA00022692"/>
    </source>
</evidence>
<evidence type="ECO:0000256" key="6">
    <source>
        <dbReference type="ARBA" id="ARBA00022824"/>
    </source>
</evidence>
<keyword evidence="9 12" id="KW-0472">Membrane</keyword>
<evidence type="ECO:0000256" key="8">
    <source>
        <dbReference type="ARBA" id="ARBA00023002"/>
    </source>
</evidence>
<dbReference type="EC" id="1.17.4.4" evidence="3"/>
<evidence type="ECO:0000256" key="9">
    <source>
        <dbReference type="ARBA" id="ARBA00023136"/>
    </source>
</evidence>
<dbReference type="PANTHER" id="PTHR14519:SF8">
    <property type="entry name" value="VITAMIN K EPOXIDE REDUCTASE COMPLEX SUBUNIT 1"/>
    <property type="match status" value="1"/>
</dbReference>
<keyword evidence="8" id="KW-0560">Oxidoreductase</keyword>
<dbReference type="PANTHER" id="PTHR14519">
    <property type="entry name" value="VITAMIN K EPOXIDE REDUCTASE COMPLEX, SUBUNIT 1"/>
    <property type="match status" value="1"/>
</dbReference>
<dbReference type="InterPro" id="IPR012932">
    <property type="entry name" value="VKOR"/>
</dbReference>
<keyword evidence="7 12" id="KW-1133">Transmembrane helix</keyword>
<dbReference type="Gene3D" id="1.20.1440.130">
    <property type="entry name" value="VKOR domain"/>
    <property type="match status" value="1"/>
</dbReference>
<comment type="subcellular location">
    <subcellularLocation>
        <location evidence="1">Endoplasmic reticulum membrane</location>
        <topology evidence="1">Multi-pass membrane protein</topology>
    </subcellularLocation>
</comment>
<dbReference type="InterPro" id="IPR038354">
    <property type="entry name" value="VKOR_sf"/>
</dbReference>
<evidence type="ECO:0000259" key="13">
    <source>
        <dbReference type="SMART" id="SM00756"/>
    </source>
</evidence>
<dbReference type="InterPro" id="IPR042406">
    <property type="entry name" value="VKORC1/VKORC1L1"/>
</dbReference>
<evidence type="ECO:0000313" key="14">
    <source>
        <dbReference type="EMBL" id="KAK6467849.1"/>
    </source>
</evidence>
<evidence type="ECO:0000256" key="3">
    <source>
        <dbReference type="ARBA" id="ARBA00012278"/>
    </source>
</evidence>
<dbReference type="Pfam" id="PF07884">
    <property type="entry name" value="VKOR"/>
    <property type="match status" value="1"/>
</dbReference>
<feature type="domain" description="Vitamin K epoxide reductase" evidence="13">
    <location>
        <begin position="9"/>
        <end position="143"/>
    </location>
</feature>
<proteinExistence type="inferred from homology"/>
<evidence type="ECO:0000256" key="5">
    <source>
        <dbReference type="ARBA" id="ARBA00022719"/>
    </source>
</evidence>
<feature type="transmembrane region" description="Helical" evidence="12">
    <location>
        <begin position="95"/>
        <end position="116"/>
    </location>
</feature>
<feature type="transmembrane region" description="Helical" evidence="12">
    <location>
        <begin position="121"/>
        <end position="140"/>
    </location>
</feature>
<keyword evidence="4 12" id="KW-0812">Transmembrane</keyword>
<keyword evidence="11" id="KW-0676">Redox-active center</keyword>
<dbReference type="Proteomes" id="UP001369086">
    <property type="component" value="Unassembled WGS sequence"/>
</dbReference>
<comment type="similarity">
    <text evidence="2">Belongs to the VKOR family.</text>
</comment>
<evidence type="ECO:0000256" key="2">
    <source>
        <dbReference type="ARBA" id="ARBA00006214"/>
    </source>
</evidence>
<keyword evidence="10" id="KW-1015">Disulfide bond</keyword>
<name>A0ABR0Y5Y6_HUSHU</name>
<organism evidence="14 15">
    <name type="scientific">Huso huso</name>
    <name type="common">Beluga</name>
    <name type="synonym">Acipenser huso</name>
    <dbReference type="NCBI Taxonomy" id="61971"/>
    <lineage>
        <taxon>Eukaryota</taxon>
        <taxon>Metazoa</taxon>
        <taxon>Chordata</taxon>
        <taxon>Craniata</taxon>
        <taxon>Vertebrata</taxon>
        <taxon>Euteleostomi</taxon>
        <taxon>Actinopterygii</taxon>
        <taxon>Chondrostei</taxon>
        <taxon>Acipenseriformes</taxon>
        <taxon>Acipenseridae</taxon>
        <taxon>Huso</taxon>
    </lineage>
</organism>
<evidence type="ECO:0000256" key="10">
    <source>
        <dbReference type="ARBA" id="ARBA00023157"/>
    </source>
</evidence>
<accession>A0ABR0Y5Y6</accession>
<dbReference type="EMBL" id="JAHFZB010000047">
    <property type="protein sequence ID" value="KAK6467849.1"/>
    <property type="molecule type" value="Genomic_DNA"/>
</dbReference>
<keyword evidence="15" id="KW-1185">Reference proteome</keyword>
<keyword evidence="6" id="KW-0256">Endoplasmic reticulum</keyword>
<comment type="caution">
    <text evidence="14">The sequence shown here is derived from an EMBL/GenBank/DDBJ whole genome shotgun (WGS) entry which is preliminary data.</text>
</comment>
<dbReference type="CDD" id="cd12917">
    <property type="entry name" value="VKOR_euk"/>
    <property type="match status" value="1"/>
</dbReference>
<keyword evidence="5" id="KW-0874">Quinone</keyword>
<gene>
    <name evidence="14" type="ORF">HHUSO_G34551</name>
</gene>
<evidence type="ECO:0000256" key="7">
    <source>
        <dbReference type="ARBA" id="ARBA00022989"/>
    </source>
</evidence>
<evidence type="ECO:0000256" key="12">
    <source>
        <dbReference type="SAM" id="Phobius"/>
    </source>
</evidence>
<evidence type="ECO:0000256" key="11">
    <source>
        <dbReference type="ARBA" id="ARBA00023284"/>
    </source>
</evidence>
<evidence type="ECO:0000256" key="1">
    <source>
        <dbReference type="ARBA" id="ARBA00004477"/>
    </source>
</evidence>
<dbReference type="SMART" id="SM00756">
    <property type="entry name" value="VKc"/>
    <property type="match status" value="1"/>
</dbReference>
<sequence>MTQGVKKIPTWEKYSRLCLCICGLALSVYAYHVETTKEHDASYKAMCDFSASVSCSKVFTSRWGRGFGLVEPLFGRESIANQPNRMMVSGWSVRFLIASSLLSLAGSVFLACILVFVLRDFCVVCVSTYLINLGLMIVNMKRKQALTREPAKQKRS</sequence>